<dbReference type="Gene3D" id="3.30.70.330">
    <property type="match status" value="1"/>
</dbReference>
<comment type="caution">
    <text evidence="2">The sequence shown here is derived from an EMBL/GenBank/DDBJ whole genome shotgun (WGS) entry which is preliminary data.</text>
</comment>
<reference evidence="2 3" key="1">
    <citation type="submission" date="2019-03" db="EMBL/GenBank/DDBJ databases">
        <title>Single cell metagenomics reveals metabolic interactions within the superorganism composed of flagellate Streblomastix strix and complex community of Bacteroidetes bacteria on its surface.</title>
        <authorList>
            <person name="Treitli S.C."/>
            <person name="Kolisko M."/>
            <person name="Husnik F."/>
            <person name="Keeling P."/>
            <person name="Hampl V."/>
        </authorList>
    </citation>
    <scope>NUCLEOTIDE SEQUENCE [LARGE SCALE GENOMIC DNA]</scope>
    <source>
        <strain evidence="2">ST1C</strain>
    </source>
</reference>
<sequence length="107" mass="12426">MMMLHTIILKIMHGSTEVILSIEVFRDYNNPYKSLGYGCLNFSRQEHADKALELLNYQTVRVKNNSLSTQPLSTQLKQWINSPAKGKYGYVQYESKEDVGIIYNQMF</sequence>
<dbReference type="InterPro" id="IPR035979">
    <property type="entry name" value="RBD_domain_sf"/>
</dbReference>
<evidence type="ECO:0000313" key="3">
    <source>
        <dbReference type="Proteomes" id="UP000324800"/>
    </source>
</evidence>
<dbReference type="SUPFAM" id="SSF54928">
    <property type="entry name" value="RNA-binding domain, RBD"/>
    <property type="match status" value="1"/>
</dbReference>
<dbReference type="InterPro" id="IPR012677">
    <property type="entry name" value="Nucleotide-bd_a/b_plait_sf"/>
</dbReference>
<protein>
    <recommendedName>
        <fullName evidence="1">RRM domain-containing protein</fullName>
    </recommendedName>
</protein>
<dbReference type="AlphaFoldDB" id="A0A5J4TRH8"/>
<dbReference type="EMBL" id="SNRW01026378">
    <property type="protein sequence ID" value="KAA6360838.1"/>
    <property type="molecule type" value="Genomic_DNA"/>
</dbReference>
<evidence type="ECO:0000259" key="1">
    <source>
        <dbReference type="Pfam" id="PF00076"/>
    </source>
</evidence>
<gene>
    <name evidence="2" type="ORF">EZS28_043635</name>
</gene>
<evidence type="ECO:0000313" key="2">
    <source>
        <dbReference type="EMBL" id="KAA6360838.1"/>
    </source>
</evidence>
<dbReference type="Pfam" id="PF00076">
    <property type="entry name" value="RRM_1"/>
    <property type="match status" value="1"/>
</dbReference>
<dbReference type="GO" id="GO:0003723">
    <property type="term" value="F:RNA binding"/>
    <property type="evidence" value="ECO:0007669"/>
    <property type="project" value="InterPro"/>
</dbReference>
<dbReference type="InterPro" id="IPR000504">
    <property type="entry name" value="RRM_dom"/>
</dbReference>
<organism evidence="2 3">
    <name type="scientific">Streblomastix strix</name>
    <dbReference type="NCBI Taxonomy" id="222440"/>
    <lineage>
        <taxon>Eukaryota</taxon>
        <taxon>Metamonada</taxon>
        <taxon>Preaxostyla</taxon>
        <taxon>Oxymonadida</taxon>
        <taxon>Streblomastigidae</taxon>
        <taxon>Streblomastix</taxon>
    </lineage>
</organism>
<dbReference type="Proteomes" id="UP000324800">
    <property type="component" value="Unassembled WGS sequence"/>
</dbReference>
<accession>A0A5J4TRH8</accession>
<dbReference type="OrthoDB" id="19742at2759"/>
<proteinExistence type="predicted"/>
<name>A0A5J4TRH8_9EUKA</name>
<feature type="domain" description="RRM" evidence="1">
    <location>
        <begin position="18"/>
        <end position="61"/>
    </location>
</feature>